<evidence type="ECO:0000256" key="2">
    <source>
        <dbReference type="ARBA" id="ARBA00022519"/>
    </source>
</evidence>
<evidence type="ECO:0000256" key="3">
    <source>
        <dbReference type="ARBA" id="ARBA00023224"/>
    </source>
</evidence>
<keyword evidence="6" id="KW-0812">Transmembrane</keyword>
<dbReference type="PROSITE" id="PS50192">
    <property type="entry name" value="T_SNARE"/>
    <property type="match status" value="1"/>
</dbReference>
<gene>
    <name evidence="10" type="ORF">XH99_03950</name>
</gene>
<evidence type="ECO:0000256" key="4">
    <source>
        <dbReference type="ARBA" id="ARBA00029447"/>
    </source>
</evidence>
<keyword evidence="11" id="KW-1185">Reference proteome</keyword>
<protein>
    <submittedName>
        <fullName evidence="10">Chemotaxis protein</fullName>
    </submittedName>
</protein>
<dbReference type="RefSeq" id="WP_128916687.1">
    <property type="nucleotide sequence ID" value="NZ_LBJC01000002.1"/>
</dbReference>
<evidence type="ECO:0000256" key="6">
    <source>
        <dbReference type="SAM" id="Phobius"/>
    </source>
</evidence>
<dbReference type="SMART" id="SM00304">
    <property type="entry name" value="HAMP"/>
    <property type="match status" value="1"/>
</dbReference>
<proteinExistence type="inferred from homology"/>
<comment type="subcellular location">
    <subcellularLocation>
        <location evidence="1">Cell inner membrane</location>
        <topology evidence="1">Multi-pass membrane protein</topology>
    </subcellularLocation>
</comment>
<keyword evidence="6" id="KW-1133">Transmembrane helix</keyword>
<evidence type="ECO:0000313" key="10">
    <source>
        <dbReference type="EMBL" id="RXH37297.1"/>
    </source>
</evidence>
<organism evidence="10 11">
    <name type="scientific">Bradyrhizobium nanningense</name>
    <dbReference type="NCBI Taxonomy" id="1325118"/>
    <lineage>
        <taxon>Bacteria</taxon>
        <taxon>Pseudomonadati</taxon>
        <taxon>Pseudomonadota</taxon>
        <taxon>Alphaproteobacteria</taxon>
        <taxon>Hyphomicrobiales</taxon>
        <taxon>Nitrobacteraceae</taxon>
        <taxon>Bradyrhizobium</taxon>
    </lineage>
</organism>
<comment type="similarity">
    <text evidence="4">Belongs to the methyl-accepting chemotaxis (MCP) protein family.</text>
</comment>
<name>A0A4Q0SFU5_9BRAD</name>
<dbReference type="AlphaFoldDB" id="A0A4Q0SFU5"/>
<dbReference type="PROSITE" id="PS50885">
    <property type="entry name" value="HAMP"/>
    <property type="match status" value="1"/>
</dbReference>
<dbReference type="GO" id="GO:0005886">
    <property type="term" value="C:plasma membrane"/>
    <property type="evidence" value="ECO:0007669"/>
    <property type="project" value="UniProtKB-SubCell"/>
</dbReference>
<dbReference type="PANTHER" id="PTHR32089">
    <property type="entry name" value="METHYL-ACCEPTING CHEMOTAXIS PROTEIN MCPB"/>
    <property type="match status" value="1"/>
</dbReference>
<dbReference type="Gene3D" id="1.10.287.950">
    <property type="entry name" value="Methyl-accepting chemotaxis protein"/>
    <property type="match status" value="1"/>
</dbReference>
<dbReference type="SUPFAM" id="SSF58104">
    <property type="entry name" value="Methyl-accepting chemotaxis protein (MCP) signaling domain"/>
    <property type="match status" value="1"/>
</dbReference>
<dbReference type="CDD" id="cd06225">
    <property type="entry name" value="HAMP"/>
    <property type="match status" value="1"/>
</dbReference>
<dbReference type="PANTHER" id="PTHR32089:SF112">
    <property type="entry name" value="LYSOZYME-LIKE PROTEIN-RELATED"/>
    <property type="match status" value="1"/>
</dbReference>
<feature type="transmembrane region" description="Helical" evidence="6">
    <location>
        <begin position="12"/>
        <end position="33"/>
    </location>
</feature>
<keyword evidence="2" id="KW-0997">Cell inner membrane</keyword>
<dbReference type="InterPro" id="IPR004089">
    <property type="entry name" value="MCPsignal_dom"/>
</dbReference>
<dbReference type="GO" id="GO:0007165">
    <property type="term" value="P:signal transduction"/>
    <property type="evidence" value="ECO:0007669"/>
    <property type="project" value="UniProtKB-KW"/>
</dbReference>
<feature type="domain" description="HAMP" evidence="9">
    <location>
        <begin position="306"/>
        <end position="359"/>
    </location>
</feature>
<keyword evidence="6" id="KW-0472">Membrane</keyword>
<dbReference type="OrthoDB" id="3289104at2"/>
<dbReference type="InterPro" id="IPR032255">
    <property type="entry name" value="HBM"/>
</dbReference>
<dbReference type="InterPro" id="IPR003660">
    <property type="entry name" value="HAMP_dom"/>
</dbReference>
<evidence type="ECO:0000256" key="5">
    <source>
        <dbReference type="PROSITE-ProRule" id="PRU00284"/>
    </source>
</evidence>
<dbReference type="EMBL" id="LBJQ01000009">
    <property type="protein sequence ID" value="RXH37297.1"/>
    <property type="molecule type" value="Genomic_DNA"/>
</dbReference>
<dbReference type="SMART" id="SM00283">
    <property type="entry name" value="MA"/>
    <property type="match status" value="1"/>
</dbReference>
<dbReference type="InterPro" id="IPR000727">
    <property type="entry name" value="T_SNARE_dom"/>
</dbReference>
<accession>A0A4Q0SFU5</accession>
<dbReference type="Gene3D" id="6.10.340.10">
    <property type="match status" value="1"/>
</dbReference>
<dbReference type="SMART" id="SM01358">
    <property type="entry name" value="HBM"/>
    <property type="match status" value="1"/>
</dbReference>
<feature type="domain" description="Methyl-accepting transducer" evidence="7">
    <location>
        <begin position="400"/>
        <end position="636"/>
    </location>
</feature>
<feature type="domain" description="T-SNARE coiled-coil homology" evidence="8">
    <location>
        <begin position="552"/>
        <end position="614"/>
    </location>
</feature>
<keyword evidence="2" id="KW-1003">Cell membrane</keyword>
<dbReference type="Pfam" id="PF00015">
    <property type="entry name" value="MCPsignal"/>
    <property type="match status" value="1"/>
</dbReference>
<evidence type="ECO:0000259" key="8">
    <source>
        <dbReference type="PROSITE" id="PS50192"/>
    </source>
</evidence>
<reference evidence="10 11" key="1">
    <citation type="submission" date="2015-04" db="EMBL/GenBank/DDBJ databases">
        <title>Comparative genomics of rhizobia nodulating Arachis hypogaea in China.</title>
        <authorList>
            <person name="Li Y."/>
        </authorList>
    </citation>
    <scope>NUCLEOTIDE SEQUENCE [LARGE SCALE GENOMIC DNA]</scope>
    <source>
        <strain evidence="10 11">CCBAU 51757</strain>
    </source>
</reference>
<feature type="transmembrane region" description="Helical" evidence="6">
    <location>
        <begin position="284"/>
        <end position="305"/>
    </location>
</feature>
<evidence type="ECO:0000259" key="7">
    <source>
        <dbReference type="PROSITE" id="PS50111"/>
    </source>
</evidence>
<comment type="caution">
    <text evidence="10">The sequence shown here is derived from an EMBL/GenBank/DDBJ whole genome shotgun (WGS) entry which is preliminary data.</text>
</comment>
<dbReference type="PROSITE" id="PS50111">
    <property type="entry name" value="CHEMOTAXIS_TRANSDUC_2"/>
    <property type="match status" value="1"/>
</dbReference>
<keyword evidence="3 5" id="KW-0807">Transducer</keyword>
<dbReference type="Pfam" id="PF00672">
    <property type="entry name" value="HAMP"/>
    <property type="match status" value="1"/>
</dbReference>
<evidence type="ECO:0000313" key="11">
    <source>
        <dbReference type="Proteomes" id="UP000289546"/>
    </source>
</evidence>
<dbReference type="Proteomes" id="UP000289546">
    <property type="component" value="Unassembled WGS sequence"/>
</dbReference>
<evidence type="ECO:0000256" key="1">
    <source>
        <dbReference type="ARBA" id="ARBA00004429"/>
    </source>
</evidence>
<evidence type="ECO:0000259" key="9">
    <source>
        <dbReference type="PROSITE" id="PS50885"/>
    </source>
</evidence>
<sequence length="656" mass="69559">MSGISIRLTHKVMAIGLFGLIGLVAFGAIYQIGSLSQDASRSTADRARAIADLNKQLSIEMLEARRNEKNFQQRRNESFAKAHAELIGPINRDFDEMGRLMAASGMNALSDRVKQAQDGFRHYASDFAAQVAAETRLGLNETLGLSGSLRTAVHDIEAKLKEIDDPRTTSWMLMMRRHEKDFMLRRDPKYIAEIRKAAAEFSKAIEVVAVPTAVMDDITAKLQKYQSGFMAWAEAAQQSAALDASMMKTFREIEPVMAEVQAAVDAQHKQAGTAEAATRDAVRLWMAVAFGVTLVVLAAVGFLLGRAISKALAAMVGAMTRLARGELSISVPGIGRKDEIGEMAGAVEVFRSNMAEAERLRTEQTEADARGREQRKADMQRLADNFEGAVGEIIETVSSAATELEASSNTLTHAAERGNGLATAVAAASEEASANVQSVSSASEEMTSSISEISRQVQESARVADVAVGQAQRTNARVAELTKAASRIGDVVELINTIAAQTNLLALNATIEAARAGEAGKGFAVVATEVKALAEQTAKATGEIGQHIGAIQAATEESVGAIKEVGDTIAKMSEISSTIAAAVEEQGAATQEISRNIQHAAQGTSAVSSNIADVQRGAGETGAASAQVHSAAKSLSQESNRLKSEVARFLETVRAA</sequence>